<dbReference type="SMART" id="SM00987">
    <property type="entry name" value="UreE_C"/>
    <property type="match status" value="1"/>
</dbReference>
<dbReference type="InterPro" id="IPR005122">
    <property type="entry name" value="Uracil-DNA_glycosylase-like"/>
</dbReference>
<dbReference type="NCBIfam" id="TIGR00758">
    <property type="entry name" value="UDG_fam4"/>
    <property type="match status" value="1"/>
</dbReference>
<evidence type="ECO:0000256" key="4">
    <source>
        <dbReference type="ARBA" id="ARBA00019403"/>
    </source>
</evidence>
<dbReference type="GO" id="GO:0006281">
    <property type="term" value="P:DNA repair"/>
    <property type="evidence" value="ECO:0007669"/>
    <property type="project" value="UniProtKB-KW"/>
</dbReference>
<dbReference type="Pfam" id="PF03167">
    <property type="entry name" value="UDG"/>
    <property type="match status" value="1"/>
</dbReference>
<dbReference type="EC" id="3.2.2.27" evidence="3"/>
<sequence length="206" mass="23197">MHDKEELLKGIYSEIAQCVRCNLHTTRTHAVPGEGNADAKIMFIGEAPGFNEDQQGRPFVGAAGKFLTELIHSIGLRREDVYITNVVKDRPPGNRDPLPDEISACRNFLDRQIEIIKPKIIVTLGRYSMARYFTGSTISRIHGKPMRRDGVIYYPMYHPAAALHQGGLRKEIEQDMLRIPGLLEELNRAEAPLVPKEPPARQLGLF</sequence>
<dbReference type="GO" id="GO:0004844">
    <property type="term" value="F:uracil DNA N-glycosylase activity"/>
    <property type="evidence" value="ECO:0007669"/>
    <property type="project" value="UniProtKB-EC"/>
</dbReference>
<keyword evidence="9" id="KW-0408">Iron</keyword>
<comment type="catalytic activity">
    <reaction evidence="1">
        <text>Hydrolyzes single-stranded DNA or mismatched double-stranded DNA and polynucleotides, releasing free uracil.</text>
        <dbReference type="EC" id="3.2.2.27"/>
    </reaction>
</comment>
<protein>
    <recommendedName>
        <fullName evidence="4">Type-4 uracil-DNA glycosylase</fullName>
        <ecNumber evidence="3">3.2.2.27</ecNumber>
    </recommendedName>
</protein>
<evidence type="ECO:0000313" key="15">
    <source>
        <dbReference type="Proteomes" id="UP000053577"/>
    </source>
</evidence>
<keyword evidence="8" id="KW-0378">Hydrolase</keyword>
<dbReference type="SMART" id="SM00986">
    <property type="entry name" value="UDG"/>
    <property type="match status" value="1"/>
</dbReference>
<evidence type="ECO:0000256" key="9">
    <source>
        <dbReference type="ARBA" id="ARBA00023004"/>
    </source>
</evidence>
<dbReference type="Gene3D" id="3.40.470.10">
    <property type="entry name" value="Uracil-DNA glycosylase-like domain"/>
    <property type="match status" value="1"/>
</dbReference>
<evidence type="ECO:0000256" key="5">
    <source>
        <dbReference type="ARBA" id="ARBA00022485"/>
    </source>
</evidence>
<reference evidence="14 15" key="1">
    <citation type="journal article" date="2015" name="Sci. Rep.">
        <title>A comparative genomics and reductive dehalogenase gene transcription study of two chloroethene-respiring bacteria, Dehalococcoides mccartyi strains MB and 11a.</title>
        <authorList>
            <person name="Low A."/>
            <person name="Shen Z."/>
            <person name="Cheng D."/>
            <person name="Rogers M.J."/>
            <person name="Lee P.K."/>
            <person name="He J."/>
        </authorList>
    </citation>
    <scope>NUCLEOTIDE SEQUENCE [LARGE SCALE GENOMIC DNA]</scope>
    <source>
        <strain evidence="14 15">MB</strain>
    </source>
</reference>
<evidence type="ECO:0000256" key="8">
    <source>
        <dbReference type="ARBA" id="ARBA00022801"/>
    </source>
</evidence>
<reference evidence="13 16" key="2">
    <citation type="journal article" date="2017" name="Sci. Rep.">
        <title>Isolation and genomic characterization of a Dehalococcoides strain suggests genomic rearrangement during culture.</title>
        <authorList>
            <person name="Yohda M."/>
            <person name="Ikegami K."/>
            <person name="Aita Y."/>
            <person name="Kitajima M."/>
            <person name="Takechi A."/>
            <person name="Iwamoto M."/>
            <person name="Fukuda T."/>
            <person name="Tamura N."/>
            <person name="Shibasaki J."/>
            <person name="Koike S."/>
            <person name="Komatsu D."/>
            <person name="Miyagi S."/>
            <person name="Nishimura M."/>
            <person name="Uchino Y."/>
            <person name="Shiroma A."/>
            <person name="Shimoji M."/>
            <person name="Tamotsu H."/>
            <person name="Ashimine N."/>
            <person name="Shinzato M."/>
            <person name="Ohki S."/>
            <person name="Nakano K."/>
            <person name="Teruya K."/>
            <person name="Satou K."/>
            <person name="Hirano T."/>
            <person name="Yagi O."/>
        </authorList>
    </citation>
    <scope>NUCLEOTIDE SEQUENCE [LARGE SCALE GENOMIC DNA]</scope>
    <source>
        <strain evidence="13 16">UCH-ATV1</strain>
    </source>
</reference>
<dbReference type="OrthoDB" id="5290748at2"/>
<proteinExistence type="inferred from homology"/>
<evidence type="ECO:0000256" key="1">
    <source>
        <dbReference type="ARBA" id="ARBA00001400"/>
    </source>
</evidence>
<dbReference type="InterPro" id="IPR036895">
    <property type="entry name" value="Uracil-DNA_glycosylase-like_sf"/>
</dbReference>
<keyword evidence="7" id="KW-0227">DNA damage</keyword>
<evidence type="ECO:0000256" key="11">
    <source>
        <dbReference type="ARBA" id="ARBA00023204"/>
    </source>
</evidence>
<dbReference type="RefSeq" id="WP_041341367.1">
    <property type="nucleotide sequence ID" value="NZ_AP017649.1"/>
</dbReference>
<evidence type="ECO:0000256" key="3">
    <source>
        <dbReference type="ARBA" id="ARBA00012030"/>
    </source>
</evidence>
<dbReference type="EMBL" id="JGYD01000010">
    <property type="protein sequence ID" value="KSV18750.1"/>
    <property type="molecule type" value="Genomic_DNA"/>
</dbReference>
<dbReference type="SUPFAM" id="SSF52141">
    <property type="entry name" value="Uracil-DNA glycosylase-like"/>
    <property type="match status" value="1"/>
</dbReference>
<feature type="domain" description="Uracil-DNA glycosylase-like" evidence="12">
    <location>
        <begin position="32"/>
        <end position="177"/>
    </location>
</feature>
<evidence type="ECO:0000313" key="16">
    <source>
        <dbReference type="Proteomes" id="UP000218257"/>
    </source>
</evidence>
<keyword evidence="11" id="KW-0234">DNA repair</keyword>
<dbReference type="GO" id="GO:0046872">
    <property type="term" value="F:metal ion binding"/>
    <property type="evidence" value="ECO:0007669"/>
    <property type="project" value="UniProtKB-KW"/>
</dbReference>
<evidence type="ECO:0000256" key="2">
    <source>
        <dbReference type="ARBA" id="ARBA00006521"/>
    </source>
</evidence>
<keyword evidence="10" id="KW-0411">Iron-sulfur</keyword>
<organism evidence="14 15">
    <name type="scientific">Dehalococcoides mccartyi</name>
    <dbReference type="NCBI Taxonomy" id="61435"/>
    <lineage>
        <taxon>Bacteria</taxon>
        <taxon>Bacillati</taxon>
        <taxon>Chloroflexota</taxon>
        <taxon>Dehalococcoidia</taxon>
        <taxon>Dehalococcoidales</taxon>
        <taxon>Dehalococcoidaceae</taxon>
        <taxon>Dehalococcoides</taxon>
    </lineage>
</organism>
<dbReference type="Proteomes" id="UP000053577">
    <property type="component" value="Unassembled WGS sequence"/>
</dbReference>
<evidence type="ECO:0000256" key="7">
    <source>
        <dbReference type="ARBA" id="ARBA00022763"/>
    </source>
</evidence>
<accession>A0A0V8M4P6</accession>
<dbReference type="Proteomes" id="UP000218257">
    <property type="component" value="Chromosome"/>
</dbReference>
<dbReference type="GO" id="GO:0051539">
    <property type="term" value="F:4 iron, 4 sulfur cluster binding"/>
    <property type="evidence" value="ECO:0007669"/>
    <property type="project" value="UniProtKB-KW"/>
</dbReference>
<evidence type="ECO:0000256" key="10">
    <source>
        <dbReference type="ARBA" id="ARBA00023014"/>
    </source>
</evidence>
<evidence type="ECO:0000313" key="13">
    <source>
        <dbReference type="EMBL" id="BAZ96956.1"/>
    </source>
</evidence>
<dbReference type="eggNOG" id="COG1573">
    <property type="taxonomic scope" value="Bacteria"/>
</dbReference>
<evidence type="ECO:0000256" key="6">
    <source>
        <dbReference type="ARBA" id="ARBA00022723"/>
    </source>
</evidence>
<dbReference type="InterPro" id="IPR005273">
    <property type="entry name" value="Ura-DNA_glyco_family4"/>
</dbReference>
<dbReference type="PANTHER" id="PTHR33693:SF1">
    <property type="entry name" value="TYPE-4 URACIL-DNA GLYCOSYLASE"/>
    <property type="match status" value="1"/>
</dbReference>
<gene>
    <name evidence="14" type="ORF">DA01_01870</name>
    <name evidence="13" type="ORF">DEHALATV1_0328</name>
</gene>
<evidence type="ECO:0000313" key="14">
    <source>
        <dbReference type="EMBL" id="KSV18750.1"/>
    </source>
</evidence>
<dbReference type="FunFam" id="3.40.470.10:FF:000013">
    <property type="entry name" value="Type-4 uracil-DNA glycosylase"/>
    <property type="match status" value="1"/>
</dbReference>
<dbReference type="PATRIC" id="fig|61435.5.peg.380"/>
<dbReference type="CDD" id="cd10030">
    <property type="entry name" value="UDG-F4_TTUDGA_SPO1dp_like"/>
    <property type="match status" value="1"/>
</dbReference>
<keyword evidence="5" id="KW-0004">4Fe-4S</keyword>
<dbReference type="EMBL" id="AP017649">
    <property type="protein sequence ID" value="BAZ96956.1"/>
    <property type="molecule type" value="Genomic_DNA"/>
</dbReference>
<evidence type="ECO:0000259" key="12">
    <source>
        <dbReference type="SMART" id="SM00986"/>
    </source>
</evidence>
<comment type="similarity">
    <text evidence="2">Belongs to the uracil-DNA glycosylase (UDG) superfamily. Type 4 (UDGa) family.</text>
</comment>
<dbReference type="InterPro" id="IPR051536">
    <property type="entry name" value="UDG_Type-4/5"/>
</dbReference>
<dbReference type="AlphaFoldDB" id="A0A0V8M4P6"/>
<name>A0A0V8M4P6_9CHLR</name>
<keyword evidence="6" id="KW-0479">Metal-binding</keyword>
<dbReference type="PANTHER" id="PTHR33693">
    <property type="entry name" value="TYPE-5 URACIL-DNA GLYCOSYLASE"/>
    <property type="match status" value="1"/>
</dbReference>